<evidence type="ECO:0000313" key="2">
    <source>
        <dbReference type="Proteomes" id="UP000039865"/>
    </source>
</evidence>
<dbReference type="InParanoid" id="A0A078ADC5"/>
<dbReference type="SUPFAM" id="SSF48403">
    <property type="entry name" value="Ankyrin repeat"/>
    <property type="match status" value="1"/>
</dbReference>
<dbReference type="InterPro" id="IPR036770">
    <property type="entry name" value="Ankyrin_rpt-contain_sf"/>
</dbReference>
<reference evidence="1 2" key="1">
    <citation type="submission" date="2014-06" db="EMBL/GenBank/DDBJ databases">
        <authorList>
            <person name="Swart Estienne"/>
        </authorList>
    </citation>
    <scope>NUCLEOTIDE SEQUENCE [LARGE SCALE GENOMIC DNA]</scope>
    <source>
        <strain evidence="1 2">130c</strain>
    </source>
</reference>
<gene>
    <name evidence="1" type="primary">Contig14159.g15086</name>
    <name evidence="1" type="ORF">STYLEM_9236</name>
</gene>
<proteinExistence type="predicted"/>
<dbReference type="Proteomes" id="UP000039865">
    <property type="component" value="Unassembled WGS sequence"/>
</dbReference>
<name>A0A078ADC5_STYLE</name>
<dbReference type="AlphaFoldDB" id="A0A078ADC5"/>
<evidence type="ECO:0000313" key="1">
    <source>
        <dbReference type="EMBL" id="CDW80240.1"/>
    </source>
</evidence>
<dbReference type="Gene3D" id="1.25.40.20">
    <property type="entry name" value="Ankyrin repeat-containing domain"/>
    <property type="match status" value="1"/>
</dbReference>
<protein>
    <submittedName>
        <fullName evidence="1">Uncharacterized protein</fullName>
    </submittedName>
</protein>
<organism evidence="1 2">
    <name type="scientific">Stylonychia lemnae</name>
    <name type="common">Ciliate</name>
    <dbReference type="NCBI Taxonomy" id="5949"/>
    <lineage>
        <taxon>Eukaryota</taxon>
        <taxon>Sar</taxon>
        <taxon>Alveolata</taxon>
        <taxon>Ciliophora</taxon>
        <taxon>Intramacronucleata</taxon>
        <taxon>Spirotrichea</taxon>
        <taxon>Stichotrichia</taxon>
        <taxon>Sporadotrichida</taxon>
        <taxon>Oxytrichidae</taxon>
        <taxon>Stylonychinae</taxon>
        <taxon>Stylonychia</taxon>
    </lineage>
</organism>
<sequence length="329" mass="38019">MGQKSTRHKLSPKTIASTVQEFNKIINDPSIQNFRYTNLELNFLQYAIYCMKNDFVLYIMYIFDIIDEQQYFGNTALHLASIINDSLMAEILIATVSVSGLDLNKPNKNGHLPFQLGIIYNNYNTAALLMPQQYQREHPSLIKEIRQKRKGIKSESEGSQWDSIENKIVDEELQQLRSRDWDAPLGLKSVQAKQKSLQEPFEMSKTMEINEIDHLVVNMLAKDGNYDRKSVVKKYEEFKKAVWNQQLLIHNLEDRKLDMTQEKINSDLASPRIRSPIRSNNQSVTNKTSNVNISLNDLNFEQTVNKILADNKYMGEAVPSKLMNNIQQV</sequence>
<accession>A0A078ADC5</accession>
<dbReference type="EMBL" id="CCKQ01008775">
    <property type="protein sequence ID" value="CDW80240.1"/>
    <property type="molecule type" value="Genomic_DNA"/>
</dbReference>
<keyword evidence="2" id="KW-1185">Reference proteome</keyword>